<comment type="caution">
    <text evidence="5">The sequence shown here is derived from an EMBL/GenBank/DDBJ whole genome shotgun (WGS) entry which is preliminary data.</text>
</comment>
<dbReference type="InterPro" id="IPR029044">
    <property type="entry name" value="Nucleotide-diphossugar_trans"/>
</dbReference>
<comment type="similarity">
    <text evidence="1">Belongs to the glycosyltransferase 2 family.</text>
</comment>
<dbReference type="InterPro" id="IPR001173">
    <property type="entry name" value="Glyco_trans_2-like"/>
</dbReference>
<accession>A0ABV6T6W5</accession>
<protein>
    <submittedName>
        <fullName evidence="5">Glycosyltransferase</fullName>
    </submittedName>
</protein>
<organism evidence="5 6">
    <name type="scientific">Paracoccus panacisoli</name>
    <dbReference type="NCBI Taxonomy" id="1510163"/>
    <lineage>
        <taxon>Bacteria</taxon>
        <taxon>Pseudomonadati</taxon>
        <taxon>Pseudomonadota</taxon>
        <taxon>Alphaproteobacteria</taxon>
        <taxon>Rhodobacterales</taxon>
        <taxon>Paracoccaceae</taxon>
        <taxon>Paracoccus</taxon>
    </lineage>
</organism>
<keyword evidence="2" id="KW-0328">Glycosyltransferase</keyword>
<reference evidence="5 6" key="1">
    <citation type="submission" date="2024-09" db="EMBL/GenBank/DDBJ databases">
        <authorList>
            <person name="Sun Q."/>
            <person name="Mori K."/>
        </authorList>
    </citation>
    <scope>NUCLEOTIDE SEQUENCE [LARGE SCALE GENOMIC DNA]</scope>
    <source>
        <strain evidence="5 6">KCTC 42086</strain>
    </source>
</reference>
<dbReference type="Pfam" id="PF13692">
    <property type="entry name" value="Glyco_trans_1_4"/>
    <property type="match status" value="1"/>
</dbReference>
<evidence type="ECO:0000313" key="6">
    <source>
        <dbReference type="Proteomes" id="UP001589920"/>
    </source>
</evidence>
<dbReference type="EMBL" id="JBHMQU010000068">
    <property type="protein sequence ID" value="MFC0813012.1"/>
    <property type="molecule type" value="Genomic_DNA"/>
</dbReference>
<gene>
    <name evidence="5" type="ORF">ACFHYO_12950</name>
</gene>
<dbReference type="SUPFAM" id="SSF53448">
    <property type="entry name" value="Nucleotide-diphospho-sugar transferases"/>
    <property type="match status" value="1"/>
</dbReference>
<dbReference type="Pfam" id="PF00535">
    <property type="entry name" value="Glycos_transf_2"/>
    <property type="match status" value="1"/>
</dbReference>
<dbReference type="PANTHER" id="PTHR43179:SF12">
    <property type="entry name" value="GALACTOFURANOSYLTRANSFERASE GLFT2"/>
    <property type="match status" value="1"/>
</dbReference>
<proteinExistence type="inferred from homology"/>
<dbReference type="Proteomes" id="UP001589920">
    <property type="component" value="Unassembled WGS sequence"/>
</dbReference>
<dbReference type="Gene3D" id="3.90.550.10">
    <property type="entry name" value="Spore Coat Polysaccharide Biosynthesis Protein SpsA, Chain A"/>
    <property type="match status" value="1"/>
</dbReference>
<dbReference type="Gene3D" id="3.40.50.2000">
    <property type="entry name" value="Glycogen Phosphorylase B"/>
    <property type="match status" value="1"/>
</dbReference>
<dbReference type="PANTHER" id="PTHR43179">
    <property type="entry name" value="RHAMNOSYLTRANSFERASE WBBL"/>
    <property type="match status" value="1"/>
</dbReference>
<keyword evidence="3" id="KW-0808">Transferase</keyword>
<evidence type="ECO:0000256" key="1">
    <source>
        <dbReference type="ARBA" id="ARBA00006739"/>
    </source>
</evidence>
<dbReference type="RefSeq" id="WP_394320927.1">
    <property type="nucleotide sequence ID" value="NZ_JBHMQU010000068.1"/>
</dbReference>
<feature type="domain" description="Glycosyltransferase 2-like" evidence="4">
    <location>
        <begin position="206"/>
        <end position="327"/>
    </location>
</feature>
<evidence type="ECO:0000313" key="5">
    <source>
        <dbReference type="EMBL" id="MFC0813012.1"/>
    </source>
</evidence>
<sequence length="833" mass="91273">MKLLSDLIHLRQCYLTRHAECRFPLIPLADGGEGMGFVEECVFRQGFLTLRGWTLAHRMSVEVDGQLQPVSRCIQRGDVAAELGARMVETHNQHGRVGFEVTVQWSGGPVRLMVEDMPDITPWPLPLPTESMILAARRQTRAAFRRDFVRAAVPGVKYLLSGRKPVHRERLRTIFRLGVRHETSLLLDTEFLAPPSARTAELPAITIILPVYNAFDLLTEAVERVDHHTDVPWHLVLIEDASTDPRVLPWLNAWASQRSDRVTLLVNDCNLGFIGSVNRGLRLSAERGGPVVLLNSDAFVPQGWASRLLGPILASDNVASVTPMSNDATIMSVPWIAGRVALNPGNADQIDATARNLSTQSQALIPTGIGFCMAMSRAALNLVPELDPAFGRGYGEEVDWCRKTAAAGMTHVGIGNLFIEHRGGESFGSATKAKAVDGAARIINRRYPEFEGEVRRFIAADPLLTARLCLALAYAGAAEPDPLHVYVGHSLGGGAEHWLAARIDERIKQNRRSVVIRVGGARRFRIELHAEDGMLAGETDAIEVVRNLIQRIPHRHIIYSCGVGDERPWELPDLLCDLAAGSGSVLDIMFHDYFPISPSFNLLNADGSYTGVPPPSSTDAAHQILVDSIHVSLRSWRERWGRAVRRADRLVVFSTNNAGIVEAAWPDVEGKIACEPHKVLTDVPVMQALRDRPGVIGILGAIGRVKGAQVISDLAYHLEAQADAPQLLIIGEFDHSFSLPPAVHVTGRYEPGHLPGILSSSRVTAWLMPSVWPETFSFTTHEMLATGLPVMAFDLGAQGEAVRRAANGHIVTPDPATIYQCYQRLSGKNCADR</sequence>
<keyword evidence="6" id="KW-1185">Reference proteome</keyword>
<dbReference type="SUPFAM" id="SSF53756">
    <property type="entry name" value="UDP-Glycosyltransferase/glycogen phosphorylase"/>
    <property type="match status" value="1"/>
</dbReference>
<evidence type="ECO:0000259" key="4">
    <source>
        <dbReference type="Pfam" id="PF00535"/>
    </source>
</evidence>
<name>A0ABV6T6W5_9RHOB</name>
<evidence type="ECO:0000256" key="2">
    <source>
        <dbReference type="ARBA" id="ARBA00022676"/>
    </source>
</evidence>
<evidence type="ECO:0000256" key="3">
    <source>
        <dbReference type="ARBA" id="ARBA00022679"/>
    </source>
</evidence>